<reference evidence="2" key="1">
    <citation type="journal article" date="2017" name="Nature">
        <title>The sunflower genome provides insights into oil metabolism, flowering and Asterid evolution.</title>
        <authorList>
            <person name="Badouin H."/>
            <person name="Gouzy J."/>
            <person name="Grassa C.J."/>
            <person name="Murat F."/>
            <person name="Staton S.E."/>
            <person name="Cottret L."/>
            <person name="Lelandais-Briere C."/>
            <person name="Owens G.L."/>
            <person name="Carrere S."/>
            <person name="Mayjonade B."/>
            <person name="Legrand L."/>
            <person name="Gill N."/>
            <person name="Kane N.C."/>
            <person name="Bowers J.E."/>
            <person name="Hubner S."/>
            <person name="Bellec A."/>
            <person name="Berard A."/>
            <person name="Berges H."/>
            <person name="Blanchet N."/>
            <person name="Boniface M.C."/>
            <person name="Brunel D."/>
            <person name="Catrice O."/>
            <person name="Chaidir N."/>
            <person name="Claudel C."/>
            <person name="Donnadieu C."/>
            <person name="Faraut T."/>
            <person name="Fievet G."/>
            <person name="Helmstetter N."/>
            <person name="King M."/>
            <person name="Knapp S.J."/>
            <person name="Lai Z."/>
            <person name="Le Paslier M.C."/>
            <person name="Lippi Y."/>
            <person name="Lorenzon L."/>
            <person name="Mandel J.R."/>
            <person name="Marage G."/>
            <person name="Marchand G."/>
            <person name="Marquand E."/>
            <person name="Bret-Mestries E."/>
            <person name="Morien E."/>
            <person name="Nambeesan S."/>
            <person name="Nguyen T."/>
            <person name="Pegot-Espagnet P."/>
            <person name="Pouilly N."/>
            <person name="Raftis F."/>
            <person name="Sallet E."/>
            <person name="Schiex T."/>
            <person name="Thomas J."/>
            <person name="Vandecasteele C."/>
            <person name="Vares D."/>
            <person name="Vear F."/>
            <person name="Vautrin S."/>
            <person name="Crespi M."/>
            <person name="Mangin B."/>
            <person name="Burke J.M."/>
            <person name="Salse J."/>
            <person name="Munos S."/>
            <person name="Vincourt P."/>
            <person name="Rieseberg L.H."/>
            <person name="Langlade N.B."/>
        </authorList>
    </citation>
    <scope>NUCLEOTIDE SEQUENCE</scope>
    <source>
        <tissue evidence="2">Leaves</tissue>
    </source>
</reference>
<evidence type="ECO:0000256" key="1">
    <source>
        <dbReference type="SAM" id="MobiDB-lite"/>
    </source>
</evidence>
<protein>
    <submittedName>
        <fullName evidence="2">Uncharacterized protein</fullName>
    </submittedName>
</protein>
<organism evidence="2 3">
    <name type="scientific">Helianthus annuus</name>
    <name type="common">Common sunflower</name>
    <dbReference type="NCBI Taxonomy" id="4232"/>
    <lineage>
        <taxon>Eukaryota</taxon>
        <taxon>Viridiplantae</taxon>
        <taxon>Streptophyta</taxon>
        <taxon>Embryophyta</taxon>
        <taxon>Tracheophyta</taxon>
        <taxon>Spermatophyta</taxon>
        <taxon>Magnoliopsida</taxon>
        <taxon>eudicotyledons</taxon>
        <taxon>Gunneridae</taxon>
        <taxon>Pentapetalae</taxon>
        <taxon>asterids</taxon>
        <taxon>campanulids</taxon>
        <taxon>Asterales</taxon>
        <taxon>Asteraceae</taxon>
        <taxon>Asteroideae</taxon>
        <taxon>Heliantheae alliance</taxon>
        <taxon>Heliantheae</taxon>
        <taxon>Helianthus</taxon>
    </lineage>
</organism>
<dbReference type="Proteomes" id="UP000215914">
    <property type="component" value="Unassembled WGS sequence"/>
</dbReference>
<feature type="compositionally biased region" description="Basic and acidic residues" evidence="1">
    <location>
        <begin position="187"/>
        <end position="204"/>
    </location>
</feature>
<accession>A0A9K3IAF5</accession>
<feature type="region of interest" description="Disordered" evidence="1">
    <location>
        <begin position="251"/>
        <end position="271"/>
    </location>
</feature>
<dbReference type="AlphaFoldDB" id="A0A9K3IAF5"/>
<evidence type="ECO:0000313" key="3">
    <source>
        <dbReference type="Proteomes" id="UP000215914"/>
    </source>
</evidence>
<proteinExistence type="predicted"/>
<gene>
    <name evidence="2" type="ORF">HanXRQr2_Chr09g0410901</name>
</gene>
<reference evidence="2" key="2">
    <citation type="submission" date="2020-06" db="EMBL/GenBank/DDBJ databases">
        <title>Helianthus annuus Genome sequencing and assembly Release 2.</title>
        <authorList>
            <person name="Gouzy J."/>
            <person name="Langlade N."/>
            <person name="Munos S."/>
        </authorList>
    </citation>
    <scope>NUCLEOTIDE SEQUENCE</scope>
    <source>
        <tissue evidence="2">Leaves</tissue>
    </source>
</reference>
<keyword evidence="3" id="KW-1185">Reference proteome</keyword>
<evidence type="ECO:0000313" key="2">
    <source>
        <dbReference type="EMBL" id="KAF5792871.1"/>
    </source>
</evidence>
<sequence>MYHGFYFLSFFFFFVNRFQKGEREENALTSESFEEKVTELPGNQVKQLETSSLVATTVYTPLETGTSKPTDESGIFYQALSVTMVIADEHSNTPESYKAAKPTEPEEETIKIGEKAIESEVCGNSVPEKSETDSVEQGKKEAFNVLEKNQGDGYGVTSSQDAACEDIKETTEEHALVVADFKEQDLNETPREFVKEETDDKSVDAQEASELSEIGSRDTEEQKYEESVKKIEQGVEIEETKPDVEIAKRSKMGYYKQSPPMLAPQHKQYLK</sequence>
<dbReference type="EMBL" id="MNCJ02000324">
    <property type="protein sequence ID" value="KAF5792871.1"/>
    <property type="molecule type" value="Genomic_DNA"/>
</dbReference>
<name>A0A9K3IAF5_HELAN</name>
<comment type="caution">
    <text evidence="2">The sequence shown here is derived from an EMBL/GenBank/DDBJ whole genome shotgun (WGS) entry which is preliminary data.</text>
</comment>
<feature type="compositionally biased region" description="Basic and acidic residues" evidence="1">
    <location>
        <begin position="215"/>
        <end position="227"/>
    </location>
</feature>
<dbReference type="Gramene" id="mRNA:HanXRQr2_Chr09g0410901">
    <property type="protein sequence ID" value="mRNA:HanXRQr2_Chr09g0410901"/>
    <property type="gene ID" value="HanXRQr2_Chr09g0410901"/>
</dbReference>
<feature type="region of interest" description="Disordered" evidence="1">
    <location>
        <begin position="187"/>
        <end position="227"/>
    </location>
</feature>